<keyword evidence="5" id="KW-1185">Reference proteome</keyword>
<dbReference type="Proteomes" id="UP000035682">
    <property type="component" value="Unplaced"/>
</dbReference>
<dbReference type="PANTHER" id="PTHR24637">
    <property type="entry name" value="COLLAGEN"/>
    <property type="match status" value="1"/>
</dbReference>
<evidence type="ECO:0000313" key="6">
    <source>
        <dbReference type="WBParaSite" id="SRAE_0000036900.1"/>
    </source>
</evidence>
<protein>
    <submittedName>
        <fullName evidence="6">Collagen triple helix repeat-containing protein</fullName>
    </submittedName>
</protein>
<feature type="region of interest" description="Disordered" evidence="2">
    <location>
        <begin position="710"/>
        <end position="730"/>
    </location>
</feature>
<feature type="region of interest" description="Disordered" evidence="2">
    <location>
        <begin position="556"/>
        <end position="593"/>
    </location>
</feature>
<feature type="compositionally biased region" description="Basic and acidic residues" evidence="2">
    <location>
        <begin position="95"/>
        <end position="110"/>
    </location>
</feature>
<feature type="region of interest" description="Disordered" evidence="2">
    <location>
        <begin position="95"/>
        <end position="116"/>
    </location>
</feature>
<evidence type="ECO:0000256" key="1">
    <source>
        <dbReference type="ARBA" id="ARBA00022737"/>
    </source>
</evidence>
<feature type="region of interest" description="Disordered" evidence="2">
    <location>
        <begin position="228"/>
        <end position="260"/>
    </location>
</feature>
<feature type="transmembrane region" description="Helical" evidence="3">
    <location>
        <begin position="12"/>
        <end position="38"/>
    </location>
</feature>
<name>A0A090MSL0_STRRB</name>
<sequence>MKFILEKLFNFNSSIISLTFITSLLSIIIIILNFFWIITTINEITIIWRQFDNEIDEIKNVGSVQWSELNSFTVTATRDVKENYRQFVKRYTEETKKKHEKHNNRNRDYAEPDETYPTAPNMPINEYINEKTNEIPTTKPKYSNPKVSYEGHMLSKVVRIQSKKNNCACSNIPNLCKKGLPGIPGRKGMNGYDGVPGIAGVPGFNALSSIDVCQTMQVGCISCPPGKPGSPGVQGKRGLKGLEGRNGTPGCPGKHGIPGSPGDQGDLGLIGYVGTEGIQGLPGNNGYVIKSKPGPPGLKGPIGVAGLQGDDGDEGIPGKMGDIGLQGLPGLPGSPGAVGVDGKPGEIGNVGSPGQYCPCPGKSTDNISPTNVKSSNQRQTINVQEYNENFNGMNNGMNNGNTNVNMPNIENNNQNSGYNINKSLNYTVINDKTQSFQPNASSIIPDYNNTQITNQQFNNGMSSQNITQTQIITETIFNPYKNVNTNSNKFTDNKDLNISTTLSETISENEKSQYLSGNMYNNSNLSENNNNNNMNKEDNSTNKEYLNKVVIDTSQSSMHNSQLSPVQESISRSQNTETEVLNTSYQNSPNPSVNIDEVGGNVSPGDNQNNYNKESSQQVSMITNTNENNANFIKGTGIINNNEFEVNGNNGKQTIIQKTIITETINSGYPGEEYKLINEPKSLNLTMQNKITNEIPSQSGYSKITLSGYQTNESKNNNQNNNNNAPIPYQLQSTNPTENVVHPPAIPQPNSFVEFNSGLSNSSYYSSRTSENINKPLLGNSETITVTNYNQENITQQIQPSQISHEENNEYEKDFVPESSNDKRIDSINEQLKNNKTYEAIKILESPTGEFSKSSNEKIILSSTDNPSIKDIHHIATSTFDNSPVERSKVNIGFLPQIKLIPYQNYNTTGVNNTIIRETITVETSETTKNNENKFDLKQLGPKIRLDKVAISYKKPGLIDGQAKKSFEKNNQNISLLHEEKVSERARDSVDNKVLPEKIIQANYDLLKSLRKEQSNGDLNININGPNKIFIKAKDSIESLTESNFNPKSIQKHEENDNGYEIFASLRDSPHSKNVDFDISNYKKIISGSKSLIPNLNVSIKNMDNVEENLEKRNKSEEFNLTQENDKNIKLKFKSDKSKVDLIKNLSSKDNDVKNEFTNKSN</sequence>
<feature type="compositionally biased region" description="Low complexity" evidence="2">
    <location>
        <begin position="518"/>
        <end position="534"/>
    </location>
</feature>
<evidence type="ECO:0000313" key="4">
    <source>
        <dbReference type="EMBL" id="CEF61243.1"/>
    </source>
</evidence>
<dbReference type="AlphaFoldDB" id="A0A090MSL0"/>
<evidence type="ECO:0000256" key="3">
    <source>
        <dbReference type="SAM" id="Phobius"/>
    </source>
</evidence>
<dbReference type="WormBase" id="SRAE_0000036900">
    <property type="protein sequence ID" value="SRP02440"/>
    <property type="gene ID" value="WBGene00256113"/>
</dbReference>
<keyword evidence="1" id="KW-0677">Repeat</keyword>
<gene>
    <name evidence="4 6 7" type="ORF">SRAE_0000036900</name>
</gene>
<evidence type="ECO:0000256" key="2">
    <source>
        <dbReference type="SAM" id="MobiDB-lite"/>
    </source>
</evidence>
<keyword evidence="3" id="KW-1133">Transmembrane helix</keyword>
<dbReference type="GeneID" id="36373611"/>
<feature type="region of interest" description="Disordered" evidence="2">
    <location>
        <begin position="516"/>
        <end position="540"/>
    </location>
</feature>
<dbReference type="PANTHER" id="PTHR24637:SF356">
    <property type="entry name" value="NEMATODE CUTICLE COLLAGEN N-TERMINAL DOMAIN-CONTAINING PROTEIN"/>
    <property type="match status" value="1"/>
</dbReference>
<proteinExistence type="predicted"/>
<keyword evidence="3" id="KW-0812">Transmembrane</keyword>
<organism evidence="4">
    <name type="scientific">Strongyloides ratti</name>
    <name type="common">Parasitic roundworm</name>
    <dbReference type="NCBI Taxonomy" id="34506"/>
    <lineage>
        <taxon>Eukaryota</taxon>
        <taxon>Metazoa</taxon>
        <taxon>Ecdysozoa</taxon>
        <taxon>Nematoda</taxon>
        <taxon>Chromadorea</taxon>
        <taxon>Rhabditida</taxon>
        <taxon>Tylenchina</taxon>
        <taxon>Panagrolaimomorpha</taxon>
        <taxon>Strongyloidoidea</taxon>
        <taxon>Strongyloididae</taxon>
        <taxon>Strongyloides</taxon>
    </lineage>
</organism>
<evidence type="ECO:0000313" key="7">
    <source>
        <dbReference type="WormBase" id="SRAE_0000036900"/>
    </source>
</evidence>
<accession>A0A090MSL0</accession>
<dbReference type="OrthoDB" id="5873562at2759"/>
<dbReference type="EMBL" id="LN609406">
    <property type="protein sequence ID" value="CEF61243.1"/>
    <property type="molecule type" value="Genomic_DNA"/>
</dbReference>
<reference evidence="4" key="1">
    <citation type="submission" date="2014-09" db="EMBL/GenBank/DDBJ databases">
        <authorList>
            <person name="Aslett A.Martin."/>
        </authorList>
    </citation>
    <scope>NUCLEOTIDE SEQUENCE</scope>
    <source>
        <strain evidence="4">ED321 Heterogonic</strain>
    </source>
</reference>
<evidence type="ECO:0000313" key="5">
    <source>
        <dbReference type="Proteomes" id="UP000035682"/>
    </source>
</evidence>
<dbReference type="RefSeq" id="XP_024500452.1">
    <property type="nucleotide sequence ID" value="XM_024646250.1"/>
</dbReference>
<reference evidence="6" key="3">
    <citation type="submission" date="2020-12" db="UniProtKB">
        <authorList>
            <consortium name="WormBaseParasite"/>
        </authorList>
    </citation>
    <scope>IDENTIFICATION</scope>
</reference>
<keyword evidence="3" id="KW-0472">Membrane</keyword>
<dbReference type="WBParaSite" id="SRAE_0000036900.1">
    <property type="protein sequence ID" value="SRAE_0000036900.1"/>
    <property type="gene ID" value="WBGene00256113"/>
</dbReference>
<dbReference type="CTD" id="36373611"/>
<reference evidence="5" key="2">
    <citation type="submission" date="2014-09" db="EMBL/GenBank/DDBJ databases">
        <authorList>
            <person name="Martin A.A."/>
        </authorList>
    </citation>
    <scope>NUCLEOTIDE SEQUENCE</scope>
    <source>
        <strain evidence="5">ED321</strain>
    </source>
</reference>